<evidence type="ECO:0000256" key="1">
    <source>
        <dbReference type="ARBA" id="ARBA00000141"/>
    </source>
</evidence>
<evidence type="ECO:0000256" key="17">
    <source>
        <dbReference type="ARBA" id="ARBA00043932"/>
    </source>
</evidence>
<keyword evidence="14 19" id="KW-0464">Manganese</keyword>
<dbReference type="GO" id="GO:0000287">
    <property type="term" value="F:magnesium ion binding"/>
    <property type="evidence" value="ECO:0007669"/>
    <property type="project" value="UniProtKB-UniRule"/>
</dbReference>
<keyword evidence="9 19" id="KW-0547">Nucleotide-binding</keyword>
<dbReference type="InterPro" id="IPR017945">
    <property type="entry name" value="DHBP_synth_RibB-like_a/b_dom"/>
</dbReference>
<evidence type="ECO:0000256" key="18">
    <source>
        <dbReference type="ARBA" id="ARBA00049295"/>
    </source>
</evidence>
<dbReference type="InterPro" id="IPR036144">
    <property type="entry name" value="RibA-like_sf"/>
</dbReference>
<keyword evidence="13 19" id="KW-0342">GTP-binding</keyword>
<dbReference type="GO" id="GO:0009231">
    <property type="term" value="P:riboflavin biosynthetic process"/>
    <property type="evidence" value="ECO:0007669"/>
    <property type="project" value="UniProtKB-UniRule"/>
</dbReference>
<feature type="binding site" evidence="19">
    <location>
        <begin position="184"/>
        <end position="188"/>
    </location>
    <ligand>
        <name>D-ribulose 5-phosphate</name>
        <dbReference type="ChEBI" id="CHEBI:58121"/>
    </ligand>
</feature>
<evidence type="ECO:0000256" key="3">
    <source>
        <dbReference type="ARBA" id="ARBA00002284"/>
    </source>
</evidence>
<dbReference type="SUPFAM" id="SSF142695">
    <property type="entry name" value="RibA-like"/>
    <property type="match status" value="1"/>
</dbReference>
<comment type="catalytic activity">
    <reaction evidence="18 19">
        <text>GTP + 4 H2O = 2,5-diamino-6-hydroxy-4-(5-phosphoribosylamino)-pyrimidine + formate + 2 phosphate + 3 H(+)</text>
        <dbReference type="Rhea" id="RHEA:23704"/>
        <dbReference type="ChEBI" id="CHEBI:15377"/>
        <dbReference type="ChEBI" id="CHEBI:15378"/>
        <dbReference type="ChEBI" id="CHEBI:15740"/>
        <dbReference type="ChEBI" id="CHEBI:37565"/>
        <dbReference type="ChEBI" id="CHEBI:43474"/>
        <dbReference type="ChEBI" id="CHEBI:58614"/>
        <dbReference type="EC" id="3.5.4.25"/>
    </reaction>
</comment>
<feature type="binding site" evidence="19">
    <location>
        <position position="187"/>
    </location>
    <ligand>
        <name>Mg(2+)</name>
        <dbReference type="ChEBI" id="CHEBI:18420"/>
        <label>2</label>
    </ligand>
</feature>
<feature type="region of interest" description="DHBP synthase" evidence="19">
    <location>
        <begin position="1"/>
        <end position="245"/>
    </location>
</feature>
<dbReference type="FunFam" id="3.40.50.10990:FF:000001">
    <property type="entry name" value="Riboflavin biosynthesis protein RibBA"/>
    <property type="match status" value="1"/>
</dbReference>
<dbReference type="EC" id="3.5.4.25" evidence="19"/>
<reference evidence="22" key="1">
    <citation type="journal article" date="2014" name="Int. J. Syst. Evol. Microbiol.">
        <title>Complete genome sequence of Corynebacterium casei LMG S-19264T (=DSM 44701T), isolated from a smear-ripened cheese.</title>
        <authorList>
            <consortium name="US DOE Joint Genome Institute (JGI-PGF)"/>
            <person name="Walter F."/>
            <person name="Albersmeier A."/>
            <person name="Kalinowski J."/>
            <person name="Ruckert C."/>
        </authorList>
    </citation>
    <scope>NUCLEOTIDE SEQUENCE</scope>
    <source>
        <strain evidence="22">JCM 4403</strain>
    </source>
</reference>
<keyword evidence="11 19" id="KW-0862">Zinc</keyword>
<evidence type="ECO:0000259" key="21">
    <source>
        <dbReference type="Pfam" id="PF00925"/>
    </source>
</evidence>
<dbReference type="NCBIfam" id="NF001591">
    <property type="entry name" value="PRK00393.1"/>
    <property type="match status" value="1"/>
</dbReference>
<comment type="similarity">
    <text evidence="19">In the C-terminal section; belongs to the GTP cyclohydrolase II family.</text>
</comment>
<feature type="binding site" evidence="19">
    <location>
        <position position="314"/>
    </location>
    <ligand>
        <name>Zn(2+)</name>
        <dbReference type="ChEBI" id="CHEBI:29105"/>
        <note>catalytic</note>
    </ligand>
</feature>
<feature type="binding site" evidence="19">
    <location>
        <position position="312"/>
    </location>
    <ligand>
        <name>Zn(2+)</name>
        <dbReference type="ChEBI" id="CHEBI:29105"/>
        <note>catalytic</note>
    </ligand>
</feature>
<dbReference type="AlphaFoldDB" id="A0A918BYZ7"/>
<evidence type="ECO:0000256" key="12">
    <source>
        <dbReference type="ARBA" id="ARBA00022842"/>
    </source>
</evidence>
<dbReference type="FunFam" id="3.90.870.10:FF:000001">
    <property type="entry name" value="Riboflavin biosynthesis protein RibBA"/>
    <property type="match status" value="1"/>
</dbReference>
<feature type="binding site" evidence="19">
    <location>
        <begin position="340"/>
        <end position="342"/>
    </location>
    <ligand>
        <name>GTP</name>
        <dbReference type="ChEBI" id="CHEBI:37565"/>
    </ligand>
</feature>
<reference evidence="22" key="2">
    <citation type="submission" date="2020-09" db="EMBL/GenBank/DDBJ databases">
        <authorList>
            <person name="Sun Q."/>
            <person name="Ohkuma M."/>
        </authorList>
    </citation>
    <scope>NUCLEOTIDE SEQUENCE</scope>
    <source>
        <strain evidence="22">JCM 4403</strain>
    </source>
</reference>
<organism evidence="22 23">
    <name type="scientific">Streptomyces pilosus</name>
    <dbReference type="NCBI Taxonomy" id="28893"/>
    <lineage>
        <taxon>Bacteria</taxon>
        <taxon>Bacillati</taxon>
        <taxon>Actinomycetota</taxon>
        <taxon>Actinomycetes</taxon>
        <taxon>Kitasatosporales</taxon>
        <taxon>Streptomycetaceae</taxon>
        <taxon>Streptomyces</taxon>
    </lineage>
</organism>
<dbReference type="NCBIfam" id="TIGR00506">
    <property type="entry name" value="ribB"/>
    <property type="match status" value="1"/>
</dbReference>
<dbReference type="PIRSF" id="PIRSF001259">
    <property type="entry name" value="RibA"/>
    <property type="match status" value="1"/>
</dbReference>
<evidence type="ECO:0000313" key="22">
    <source>
        <dbReference type="EMBL" id="GGQ95950.1"/>
    </source>
</evidence>
<evidence type="ECO:0000256" key="19">
    <source>
        <dbReference type="HAMAP-Rule" id="MF_01283"/>
    </source>
</evidence>
<keyword evidence="10 19" id="KW-0378">Hydrolase</keyword>
<keyword evidence="15 19" id="KW-0456">Lyase</keyword>
<keyword evidence="12 19" id="KW-0460">Magnesium</keyword>
<evidence type="ECO:0000256" key="11">
    <source>
        <dbReference type="ARBA" id="ARBA00022833"/>
    </source>
</evidence>
<comment type="pathway">
    <text evidence="4 19">Cofactor biosynthesis; riboflavin biosynthesis; 5-amino-6-(D-ribitylamino)uracil from GTP: step 1/4.</text>
</comment>
<feature type="site" description="Essential for DHBP synthase activity" evidence="19">
    <location>
        <position position="170"/>
    </location>
</feature>
<evidence type="ECO:0000256" key="13">
    <source>
        <dbReference type="ARBA" id="ARBA00023134"/>
    </source>
</evidence>
<proteinExistence type="inferred from homology"/>
<accession>A0A918BYZ7</accession>
<comment type="cofactor">
    <cofactor evidence="19">
        <name>Mg(2+)</name>
        <dbReference type="ChEBI" id="CHEBI:18420"/>
    </cofactor>
    <cofactor evidence="19">
        <name>Mn(2+)</name>
        <dbReference type="ChEBI" id="CHEBI:29035"/>
    </cofactor>
    <text evidence="19">Binds 2 divalent metal cations per subunit. Magnesium or manganese.</text>
</comment>
<dbReference type="NCBIfam" id="TIGR00505">
    <property type="entry name" value="ribA"/>
    <property type="match status" value="1"/>
</dbReference>
<dbReference type="PANTHER" id="PTHR21327">
    <property type="entry name" value="GTP CYCLOHYDROLASE II-RELATED"/>
    <property type="match status" value="1"/>
</dbReference>
<evidence type="ECO:0000256" key="4">
    <source>
        <dbReference type="ARBA" id="ARBA00004853"/>
    </source>
</evidence>
<evidence type="ECO:0000256" key="15">
    <source>
        <dbReference type="ARBA" id="ARBA00023239"/>
    </source>
</evidence>
<evidence type="ECO:0000256" key="7">
    <source>
        <dbReference type="ARBA" id="ARBA00022619"/>
    </source>
</evidence>
<dbReference type="Proteomes" id="UP000656732">
    <property type="component" value="Unassembled WGS sequence"/>
</dbReference>
<evidence type="ECO:0000256" key="16">
    <source>
        <dbReference type="ARBA" id="ARBA00023268"/>
    </source>
</evidence>
<gene>
    <name evidence="19 22" type="primary">ribBA</name>
    <name evidence="22" type="ORF">GCM10010280_49330</name>
</gene>
<sequence length="456" mass="48970">MSARPSPPATPVEGPPEQKTRGGHRGAAPALPPLLHDTDDLDLRLDPVAQAVADIAAGRPVVVVDDEDRENEGDLVIAAEMATEEIVAFMMSECRGLICAPMEGEELDRLRLPQMVDDNTESMKTAFTVSVDASAAHGVTTGISAADRAATLRLLAGGTAGPADLVRPGHVFPLRARPGGVLVRNGHTEAAVDLARLAGLRPAGAIVEIAGEDGRMLRLPELVPFARKHGLTIISIEDLIAYRRSAEPTVRREAEVRLPTSHGVFTAYGYRSVVDGVEHVALVHGEIGDGRDVLVRVHSECLTGDVFGSRRCDCGPQLDASLGRIQAEGRGVVVYLRGHEGRGIGLMSKLRAYELQERGRDTLDANLELGLPADARDYGAGAQILADLGVRDVRLMTNNPDKSDALARHGIEVVRREPMPVTASEHNLRYLRTKRDRMGHDLPWLDTPTVPACGNQ</sequence>
<comment type="caution">
    <text evidence="22">The sequence shown here is derived from an EMBL/GenBank/DDBJ whole genome shotgun (WGS) entry which is preliminary data.</text>
</comment>
<dbReference type="GO" id="GO:0008270">
    <property type="term" value="F:zinc ion binding"/>
    <property type="evidence" value="ECO:0007669"/>
    <property type="project" value="UniProtKB-UniRule"/>
</dbReference>
<dbReference type="GO" id="GO:0005525">
    <property type="term" value="F:GTP binding"/>
    <property type="evidence" value="ECO:0007669"/>
    <property type="project" value="UniProtKB-KW"/>
</dbReference>
<evidence type="ECO:0000256" key="2">
    <source>
        <dbReference type="ARBA" id="ARBA00001936"/>
    </source>
</evidence>
<dbReference type="HAMAP" id="MF_01283">
    <property type="entry name" value="RibBA"/>
    <property type="match status" value="1"/>
</dbReference>
<dbReference type="GO" id="GO:0003935">
    <property type="term" value="F:GTP cyclohydrolase II activity"/>
    <property type="evidence" value="ECO:0007669"/>
    <property type="project" value="UniProtKB-UniRule"/>
</dbReference>
<dbReference type="PANTHER" id="PTHR21327:SF18">
    <property type="entry name" value="3,4-DIHYDROXY-2-BUTANONE 4-PHOSPHATE SYNTHASE"/>
    <property type="match status" value="1"/>
</dbReference>
<feature type="binding site" evidence="19">
    <location>
        <begin position="69"/>
        <end position="70"/>
    </location>
    <ligand>
        <name>D-ribulose 5-phosphate</name>
        <dbReference type="ChEBI" id="CHEBI:58121"/>
    </ligand>
</feature>
<feature type="binding site" evidence="19">
    <location>
        <position position="301"/>
    </location>
    <ligand>
        <name>Zn(2+)</name>
        <dbReference type="ChEBI" id="CHEBI:29105"/>
        <note>catalytic</note>
    </ligand>
</feature>
<feature type="binding site" evidence="19">
    <location>
        <position position="402"/>
    </location>
    <ligand>
        <name>GTP</name>
        <dbReference type="ChEBI" id="CHEBI:37565"/>
    </ligand>
</feature>
<comment type="similarity">
    <text evidence="6 19">In the N-terminal section; belongs to the DHBP synthase family.</text>
</comment>
<feature type="binding site" evidence="19">
    <location>
        <position position="397"/>
    </location>
    <ligand>
        <name>GTP</name>
        <dbReference type="ChEBI" id="CHEBI:37565"/>
    </ligand>
</feature>
<dbReference type="NCBIfam" id="NF006803">
    <property type="entry name" value="PRK09311.1"/>
    <property type="match status" value="1"/>
</dbReference>
<feature type="region of interest" description="Disordered" evidence="20">
    <location>
        <begin position="1"/>
        <end position="32"/>
    </location>
</feature>
<evidence type="ECO:0000256" key="14">
    <source>
        <dbReference type="ARBA" id="ARBA00023211"/>
    </source>
</evidence>
<feature type="domain" description="GTP cyclohydrolase II" evidence="21">
    <location>
        <begin position="252"/>
        <end position="417"/>
    </location>
</feature>
<dbReference type="SUPFAM" id="SSF55821">
    <property type="entry name" value="YrdC/RibB"/>
    <property type="match status" value="1"/>
</dbReference>
<comment type="function">
    <text evidence="3 19">Catalyzes the conversion of D-ribulose 5-phosphate to formate and 3,4-dihydroxy-2-butanone 4-phosphate.</text>
</comment>
<feature type="region of interest" description="GTP cyclohydrolase II" evidence="19">
    <location>
        <begin position="246"/>
        <end position="456"/>
    </location>
</feature>
<keyword evidence="16 19" id="KW-0511">Multifunctional enzyme</keyword>
<keyword evidence="23" id="KW-1185">Reference proteome</keyword>
<comment type="cofactor">
    <cofactor evidence="2">
        <name>Mn(2+)</name>
        <dbReference type="ChEBI" id="CHEBI:29035"/>
    </cofactor>
</comment>
<keyword evidence="8 19" id="KW-0479">Metal-binding</keyword>
<dbReference type="GO" id="GO:0005829">
    <property type="term" value="C:cytosol"/>
    <property type="evidence" value="ECO:0007669"/>
    <property type="project" value="TreeGrafter"/>
</dbReference>
<evidence type="ECO:0000256" key="20">
    <source>
        <dbReference type="SAM" id="MobiDB-lite"/>
    </source>
</evidence>
<feature type="site" description="Essential for DHBP synthase activity" evidence="19">
    <location>
        <position position="208"/>
    </location>
</feature>
<comment type="catalytic activity">
    <reaction evidence="1 19">
        <text>D-ribulose 5-phosphate = (2S)-2-hydroxy-3-oxobutyl phosphate + formate + H(+)</text>
        <dbReference type="Rhea" id="RHEA:18457"/>
        <dbReference type="ChEBI" id="CHEBI:15378"/>
        <dbReference type="ChEBI" id="CHEBI:15740"/>
        <dbReference type="ChEBI" id="CHEBI:58121"/>
        <dbReference type="ChEBI" id="CHEBI:58830"/>
        <dbReference type="EC" id="4.1.99.12"/>
    </reaction>
</comment>
<dbReference type="Gene3D" id="3.40.50.10990">
    <property type="entry name" value="GTP cyclohydrolase II"/>
    <property type="match status" value="1"/>
</dbReference>
<evidence type="ECO:0000256" key="5">
    <source>
        <dbReference type="ARBA" id="ARBA00004904"/>
    </source>
</evidence>
<dbReference type="InterPro" id="IPR032677">
    <property type="entry name" value="GTP_cyclohydro_II"/>
</dbReference>
<comment type="function">
    <text evidence="17 19">Catalyzes the conversion of GTP to 2,5-diamino-6-ribosylamino-4(3H)-pyrimidinone 5'-phosphate (DARP), formate and pyrophosphate.</text>
</comment>
<dbReference type="InterPro" id="IPR016299">
    <property type="entry name" value="Riboflavin_synth_RibBA"/>
</dbReference>
<evidence type="ECO:0000256" key="6">
    <source>
        <dbReference type="ARBA" id="ARBA00005520"/>
    </source>
</evidence>
<feature type="binding site" evidence="19">
    <location>
        <position position="362"/>
    </location>
    <ligand>
        <name>GTP</name>
        <dbReference type="ChEBI" id="CHEBI:37565"/>
    </ligand>
</feature>
<evidence type="ECO:0000256" key="9">
    <source>
        <dbReference type="ARBA" id="ARBA00022741"/>
    </source>
</evidence>
<feature type="active site" description="Nucleophile; for GTP cyclohydrolase activity" evidence="19">
    <location>
        <position position="376"/>
    </location>
</feature>
<dbReference type="InterPro" id="IPR000926">
    <property type="entry name" value="RibA"/>
</dbReference>
<feature type="compositionally biased region" description="Pro residues" evidence="20">
    <location>
        <begin position="1"/>
        <end position="14"/>
    </location>
</feature>
<dbReference type="Pfam" id="PF00926">
    <property type="entry name" value="DHBP_synthase"/>
    <property type="match status" value="1"/>
</dbReference>
<evidence type="ECO:0000313" key="23">
    <source>
        <dbReference type="Proteomes" id="UP000656732"/>
    </source>
</evidence>
<dbReference type="EC" id="4.1.99.12" evidence="19"/>
<dbReference type="GO" id="GO:0008686">
    <property type="term" value="F:3,4-dihydroxy-2-butanone-4-phosphate synthase activity"/>
    <property type="evidence" value="ECO:0007669"/>
    <property type="project" value="UniProtKB-UniRule"/>
</dbReference>
<feature type="active site" description="Proton acceptor; for GTP cyclohydrolase activity" evidence="19">
    <location>
        <position position="374"/>
    </location>
</feature>
<feature type="binding site" evidence="19">
    <location>
        <position position="70"/>
    </location>
    <ligand>
        <name>Mg(2+)</name>
        <dbReference type="ChEBI" id="CHEBI:18420"/>
        <label>2</label>
    </ligand>
</feature>
<protein>
    <recommendedName>
        <fullName evidence="19">Riboflavin biosynthesis protein RibBA</fullName>
    </recommendedName>
    <domain>
        <recommendedName>
            <fullName evidence="19">3,4-dihydroxy-2-butanone 4-phosphate synthase</fullName>
            <shortName evidence="19">DHBP synthase</shortName>
            <ecNumber evidence="19">4.1.99.12</ecNumber>
        </recommendedName>
    </domain>
    <domain>
        <recommendedName>
            <fullName evidence="19">GTP cyclohydrolase-2</fullName>
            <ecNumber evidence="19">3.5.4.25</ecNumber>
        </recommendedName>
        <alternativeName>
            <fullName evidence="19">GTP cyclohydrolase II</fullName>
        </alternativeName>
    </domain>
</protein>
<dbReference type="HAMAP" id="MF_00180">
    <property type="entry name" value="RibB"/>
    <property type="match status" value="1"/>
</dbReference>
<feature type="binding site" evidence="19">
    <location>
        <position position="70"/>
    </location>
    <ligand>
        <name>Mg(2+)</name>
        <dbReference type="ChEBI" id="CHEBI:18420"/>
        <label>1</label>
    </ligand>
</feature>
<feature type="binding site" evidence="19">
    <location>
        <position position="208"/>
    </location>
    <ligand>
        <name>D-ribulose 5-phosphate</name>
        <dbReference type="ChEBI" id="CHEBI:58121"/>
    </ligand>
</feature>
<dbReference type="Gene3D" id="3.90.870.10">
    <property type="entry name" value="DHBP synthase"/>
    <property type="match status" value="1"/>
</dbReference>
<dbReference type="InterPro" id="IPR000422">
    <property type="entry name" value="DHBP_synthase_RibB"/>
</dbReference>
<feature type="binding site" evidence="19">
    <location>
        <position position="317"/>
    </location>
    <ligand>
        <name>GTP</name>
        <dbReference type="ChEBI" id="CHEBI:37565"/>
    </ligand>
</feature>
<evidence type="ECO:0000256" key="10">
    <source>
        <dbReference type="ARBA" id="ARBA00022801"/>
    </source>
</evidence>
<dbReference type="GO" id="GO:0030145">
    <property type="term" value="F:manganese ion binding"/>
    <property type="evidence" value="ECO:0007669"/>
    <property type="project" value="UniProtKB-UniRule"/>
</dbReference>
<dbReference type="Pfam" id="PF00925">
    <property type="entry name" value="GTP_cyclohydro2"/>
    <property type="match status" value="1"/>
</dbReference>
<dbReference type="CDD" id="cd00641">
    <property type="entry name" value="GTP_cyclohydro2"/>
    <property type="match status" value="1"/>
</dbReference>
<feature type="binding site" evidence="19">
    <location>
        <position position="74"/>
    </location>
    <ligand>
        <name>D-ribulose 5-phosphate</name>
        <dbReference type="ChEBI" id="CHEBI:58121"/>
    </ligand>
</feature>
<name>A0A918BYZ7_9ACTN</name>
<comment type="pathway">
    <text evidence="5 19">Cofactor biosynthesis; riboflavin biosynthesis; 2-hydroxy-3-oxobutyl phosphate from D-ribulose 5-phosphate: step 1/1.</text>
</comment>
<dbReference type="RefSeq" id="WP_189560197.1">
    <property type="nucleotide sequence ID" value="NZ_BMTU01000011.1"/>
</dbReference>
<evidence type="ECO:0000256" key="8">
    <source>
        <dbReference type="ARBA" id="ARBA00022723"/>
    </source>
</evidence>
<dbReference type="EMBL" id="BMTU01000011">
    <property type="protein sequence ID" value="GGQ95950.1"/>
    <property type="molecule type" value="Genomic_DNA"/>
</dbReference>
<comment type="cofactor">
    <cofactor evidence="19">
        <name>Zn(2+)</name>
        <dbReference type="ChEBI" id="CHEBI:29105"/>
    </cofactor>
    <text evidence="19">Binds 1 zinc ion per subunit.</text>
</comment>
<feature type="binding site" evidence="19">
    <location>
        <begin position="296"/>
        <end position="300"/>
    </location>
    <ligand>
        <name>GTP</name>
        <dbReference type="ChEBI" id="CHEBI:37565"/>
    </ligand>
</feature>
<dbReference type="HAMAP" id="MF_00179">
    <property type="entry name" value="RibA"/>
    <property type="match status" value="1"/>
</dbReference>
<keyword evidence="7 19" id="KW-0686">Riboflavin biosynthesis</keyword>